<dbReference type="EMBL" id="JAAVMX010000008">
    <property type="protein sequence ID" value="KAF4505288.1"/>
    <property type="molecule type" value="Genomic_DNA"/>
</dbReference>
<feature type="region of interest" description="Disordered" evidence="1">
    <location>
        <begin position="314"/>
        <end position="347"/>
    </location>
</feature>
<evidence type="ECO:0000313" key="3">
    <source>
        <dbReference type="Proteomes" id="UP000557566"/>
    </source>
</evidence>
<proteinExistence type="predicted"/>
<feature type="compositionally biased region" description="Basic and acidic residues" evidence="1">
    <location>
        <begin position="88"/>
        <end position="112"/>
    </location>
</feature>
<evidence type="ECO:0000313" key="2">
    <source>
        <dbReference type="EMBL" id="KAF4505288.1"/>
    </source>
</evidence>
<feature type="region of interest" description="Disordered" evidence="1">
    <location>
        <begin position="88"/>
        <end position="116"/>
    </location>
</feature>
<comment type="caution">
    <text evidence="2">The sequence shown here is derived from an EMBL/GenBank/DDBJ whole genome shotgun (WGS) entry which is preliminary data.</text>
</comment>
<accession>A0A8H4LTS7</accession>
<reference evidence="2 3" key="1">
    <citation type="journal article" date="2020" name="Genome Biol. Evol.">
        <title>A new high-quality draft genome assembly of the Chinese cordyceps Ophiocordyceps sinensis.</title>
        <authorList>
            <person name="Shu R."/>
            <person name="Zhang J."/>
            <person name="Meng Q."/>
            <person name="Zhang H."/>
            <person name="Zhou G."/>
            <person name="Li M."/>
            <person name="Wu P."/>
            <person name="Zhao Y."/>
            <person name="Chen C."/>
            <person name="Qin Q."/>
        </authorList>
    </citation>
    <scope>NUCLEOTIDE SEQUENCE [LARGE SCALE GENOMIC DNA]</scope>
    <source>
        <strain evidence="2 3">IOZ07</strain>
    </source>
</reference>
<feature type="region of interest" description="Disordered" evidence="1">
    <location>
        <begin position="172"/>
        <end position="195"/>
    </location>
</feature>
<dbReference type="AlphaFoldDB" id="A0A8H4LTS7"/>
<organism evidence="2 3">
    <name type="scientific">Ophiocordyceps sinensis</name>
    <dbReference type="NCBI Taxonomy" id="72228"/>
    <lineage>
        <taxon>Eukaryota</taxon>
        <taxon>Fungi</taxon>
        <taxon>Dikarya</taxon>
        <taxon>Ascomycota</taxon>
        <taxon>Pezizomycotina</taxon>
        <taxon>Sordariomycetes</taxon>
        <taxon>Hypocreomycetidae</taxon>
        <taxon>Hypocreales</taxon>
        <taxon>Ophiocordycipitaceae</taxon>
        <taxon>Ophiocordyceps</taxon>
    </lineage>
</organism>
<protein>
    <submittedName>
        <fullName evidence="2">Uncharacterized protein</fullName>
    </submittedName>
</protein>
<keyword evidence="3" id="KW-1185">Reference proteome</keyword>
<gene>
    <name evidence="2" type="ORF">G6O67_007253</name>
</gene>
<feature type="region of interest" description="Disordered" evidence="1">
    <location>
        <begin position="1"/>
        <end position="71"/>
    </location>
</feature>
<name>A0A8H4LTS7_9HYPO</name>
<dbReference type="Proteomes" id="UP000557566">
    <property type="component" value="Unassembled WGS sequence"/>
</dbReference>
<evidence type="ECO:0000256" key="1">
    <source>
        <dbReference type="SAM" id="MobiDB-lite"/>
    </source>
</evidence>
<sequence>MDDNDDNQRRNHNGQRGGGQHHNGAPAGGKLSSHHPFLAAEVAPEAQQQRQDADAQKRGPQRLAQAPQRRLVDAAVAVAVAVRERRVEPEELRHRDSDRGKGQRRPQPREKGPFWVGPANVSAKATAAQGLSVPYRVTGGLWPRCLCCRAQSTETCPEPASTRACLRARPCPSSRHRAQPRGPVPRATADGRPRPVAGKSICATTCSPAWPGSPGPTHVARCPSSRRRWRRRPTVGWGALVRGLQIPCSGLGRVRPWPAWSAMGAEVVCERAHLEYLVDALARRPPPPTERDGPARRPARAALSALCRVAVAHGRRPRSIHPAFKLGSRRRSAVQGWERAPGSRRRR</sequence>